<evidence type="ECO:0000313" key="1">
    <source>
        <dbReference type="EMBL" id="NEU66103.1"/>
    </source>
</evidence>
<comment type="caution">
    <text evidence="1">The sequence shown here is derived from an EMBL/GenBank/DDBJ whole genome shotgun (WGS) entry which is preliminary data.</text>
</comment>
<sequence length="243" mass="25648">MKTSNKLLITLLVAGLLTLVGSTIALKAEHDKIDFTDPFYGFSSTALKPFTVIKLEGVKPGVAAGRDQATSHSDSTDSYTSVGVQTGKTFAIRTRKGNAVAFTCRSVGDTLVVRYKPEFHSGLISANDAFEAAPFAYIIAPSFQTIVANGSVCKVAGLTTDKLTLAASNARLLISNSTINNLTATGQRRSTLQTTANSQIHTADITAHNGTTFIVDRAIFGSLALHTDSTATLNVPAILLNKL</sequence>
<keyword evidence="2" id="KW-1185">Reference proteome</keyword>
<dbReference type="Proteomes" id="UP000477386">
    <property type="component" value="Unassembled WGS sequence"/>
</dbReference>
<evidence type="ECO:0000313" key="2">
    <source>
        <dbReference type="Proteomes" id="UP000477386"/>
    </source>
</evidence>
<reference evidence="1 2" key="1">
    <citation type="submission" date="2020-02" db="EMBL/GenBank/DDBJ databases">
        <title>Draft genome sequence of two Spirosoma agri KCTC 52727 and Spirosoma terrae KCTC 52035.</title>
        <authorList>
            <person name="Rojas J."/>
            <person name="Ambika Manirajan B."/>
            <person name="Ratering S."/>
            <person name="Suarez C."/>
            <person name="Schnell S."/>
        </authorList>
    </citation>
    <scope>NUCLEOTIDE SEQUENCE [LARGE SCALE GENOMIC DNA]</scope>
    <source>
        <strain evidence="1 2">KCTC 52727</strain>
    </source>
</reference>
<organism evidence="1 2">
    <name type="scientific">Spirosoma agri</name>
    <dbReference type="NCBI Taxonomy" id="1987381"/>
    <lineage>
        <taxon>Bacteria</taxon>
        <taxon>Pseudomonadati</taxon>
        <taxon>Bacteroidota</taxon>
        <taxon>Cytophagia</taxon>
        <taxon>Cytophagales</taxon>
        <taxon>Cytophagaceae</taxon>
        <taxon>Spirosoma</taxon>
    </lineage>
</organism>
<proteinExistence type="predicted"/>
<evidence type="ECO:0008006" key="3">
    <source>
        <dbReference type="Google" id="ProtNLM"/>
    </source>
</evidence>
<dbReference type="AlphaFoldDB" id="A0A6M0IGE6"/>
<name>A0A6M0IGE6_9BACT</name>
<accession>A0A6M0IGE6</accession>
<gene>
    <name evidence="1" type="ORF">GK091_04355</name>
</gene>
<protein>
    <recommendedName>
        <fullName evidence="3">DUF2807 domain-containing protein</fullName>
    </recommendedName>
</protein>
<dbReference type="RefSeq" id="WP_164035385.1">
    <property type="nucleotide sequence ID" value="NZ_JAAGNZ010000001.1"/>
</dbReference>
<dbReference type="EMBL" id="JAAGNZ010000001">
    <property type="protein sequence ID" value="NEU66103.1"/>
    <property type="molecule type" value="Genomic_DNA"/>
</dbReference>